<evidence type="ECO:0000313" key="3">
    <source>
        <dbReference type="EMBL" id="ROR72517.1"/>
    </source>
</evidence>
<dbReference type="CDD" id="cd00090">
    <property type="entry name" value="HTH_ARSR"/>
    <property type="match status" value="1"/>
</dbReference>
<evidence type="ECO:0000313" key="4">
    <source>
        <dbReference type="Proteomes" id="UP000280668"/>
    </source>
</evidence>
<evidence type="ECO:0000256" key="1">
    <source>
        <dbReference type="SAM" id="MobiDB-lite"/>
    </source>
</evidence>
<dbReference type="AlphaFoldDB" id="A0A3N2BB87"/>
<evidence type="ECO:0000259" key="2">
    <source>
        <dbReference type="SMART" id="SM00418"/>
    </source>
</evidence>
<dbReference type="InterPro" id="IPR011991">
    <property type="entry name" value="ArsR-like_HTH"/>
</dbReference>
<proteinExistence type="predicted"/>
<dbReference type="InterPro" id="IPR036388">
    <property type="entry name" value="WH-like_DNA-bd_sf"/>
</dbReference>
<dbReference type="SUPFAM" id="SSF46785">
    <property type="entry name" value="Winged helix' DNA-binding domain"/>
    <property type="match status" value="1"/>
</dbReference>
<dbReference type="SMART" id="SM00418">
    <property type="entry name" value="HTH_ARSR"/>
    <property type="match status" value="1"/>
</dbReference>
<dbReference type="OrthoDB" id="7945987at2"/>
<feature type="domain" description="HTH arsR-type" evidence="2">
    <location>
        <begin position="38"/>
        <end position="121"/>
    </location>
</feature>
<keyword evidence="4" id="KW-1185">Reference proteome</keyword>
<dbReference type="InterPro" id="IPR036390">
    <property type="entry name" value="WH_DNA-bd_sf"/>
</dbReference>
<dbReference type="Proteomes" id="UP000280668">
    <property type="component" value="Unassembled WGS sequence"/>
</dbReference>
<name>A0A3N2BB87_9MICO</name>
<feature type="region of interest" description="Disordered" evidence="1">
    <location>
        <begin position="212"/>
        <end position="233"/>
    </location>
</feature>
<gene>
    <name evidence="3" type="ORF">EDD31_0869</name>
</gene>
<feature type="region of interest" description="Disordered" evidence="1">
    <location>
        <begin position="1"/>
        <end position="33"/>
    </location>
</feature>
<accession>A0A3N2BB87</accession>
<organism evidence="3 4">
    <name type="scientific">Bogoriella caseilytica</name>
    <dbReference type="NCBI Taxonomy" id="56055"/>
    <lineage>
        <taxon>Bacteria</taxon>
        <taxon>Bacillati</taxon>
        <taxon>Actinomycetota</taxon>
        <taxon>Actinomycetes</taxon>
        <taxon>Micrococcales</taxon>
        <taxon>Bogoriellaceae</taxon>
        <taxon>Bogoriella</taxon>
    </lineage>
</organism>
<dbReference type="InterPro" id="IPR001845">
    <property type="entry name" value="HTH_ArsR_DNA-bd_dom"/>
</dbReference>
<dbReference type="EMBL" id="RKHK01000001">
    <property type="protein sequence ID" value="ROR72517.1"/>
    <property type="molecule type" value="Genomic_DNA"/>
</dbReference>
<dbReference type="GO" id="GO:0003700">
    <property type="term" value="F:DNA-binding transcription factor activity"/>
    <property type="evidence" value="ECO:0007669"/>
    <property type="project" value="InterPro"/>
</dbReference>
<comment type="caution">
    <text evidence="3">The sequence shown here is derived from an EMBL/GenBank/DDBJ whole genome shotgun (WGS) entry which is preliminary data.</text>
</comment>
<dbReference type="Gene3D" id="1.10.10.10">
    <property type="entry name" value="Winged helix-like DNA-binding domain superfamily/Winged helix DNA-binding domain"/>
    <property type="match status" value="1"/>
</dbReference>
<dbReference type="Pfam" id="PF12840">
    <property type="entry name" value="HTH_20"/>
    <property type="match status" value="1"/>
</dbReference>
<protein>
    <submittedName>
        <fullName evidence="3">ArsR family transcriptional regulator</fullName>
    </submittedName>
</protein>
<reference evidence="3 4" key="1">
    <citation type="submission" date="2018-11" db="EMBL/GenBank/DDBJ databases">
        <title>Sequencing the genomes of 1000 actinobacteria strains.</title>
        <authorList>
            <person name="Klenk H.-P."/>
        </authorList>
    </citation>
    <scope>NUCLEOTIDE SEQUENCE [LARGE SCALE GENOMIC DNA]</scope>
    <source>
        <strain evidence="3 4">DSM 11294</strain>
    </source>
</reference>
<sequence length="233" mass="25530">MTGDVTPAPSDAPPPGASPSDTARRRRSEPLAPTLDAQSLKALTHPLRQEIIRYLTDHEEATSTTLAKELGESTGQTSYHLRQLARHGVITEIEGRGTGRERWWKMVGFSTTPESVPSLARDPSFQIMAHQSIANRALGLQDLLERISDEPVAWAQATRMSMLSAHLTVEEMAAMSEELTAVAERHIDAARDKRAAGETDGRRRVRAHIDVFPLRREPGDDPGGTAETGTEPQ</sequence>